<keyword evidence="1" id="KW-0732">Signal</keyword>
<organism evidence="3 4">
    <name type="scientific">Sporomusa malonica</name>
    <dbReference type="NCBI Taxonomy" id="112901"/>
    <lineage>
        <taxon>Bacteria</taxon>
        <taxon>Bacillati</taxon>
        <taxon>Bacillota</taxon>
        <taxon>Negativicutes</taxon>
        <taxon>Selenomonadales</taxon>
        <taxon>Sporomusaceae</taxon>
        <taxon>Sporomusa</taxon>
    </lineage>
</organism>
<dbReference type="Pfam" id="PF12034">
    <property type="entry name" value="YfbK_C"/>
    <property type="match status" value="1"/>
</dbReference>
<dbReference type="Pfam" id="PF12450">
    <property type="entry name" value="vWF_A"/>
    <property type="match status" value="1"/>
</dbReference>
<protein>
    <submittedName>
        <fullName evidence="3">Ca-activated chloride channel family protein</fullName>
    </submittedName>
</protein>
<proteinExistence type="predicted"/>
<dbReference type="CDD" id="cd01465">
    <property type="entry name" value="vWA_subgroup"/>
    <property type="match status" value="1"/>
</dbReference>
<feature type="domain" description="VWFA" evidence="2">
    <location>
        <begin position="262"/>
        <end position="440"/>
    </location>
</feature>
<dbReference type="EMBL" id="FWXI01000024">
    <property type="protein sequence ID" value="SMD09209.1"/>
    <property type="molecule type" value="Genomic_DNA"/>
</dbReference>
<feature type="signal peptide" evidence="1">
    <location>
        <begin position="1"/>
        <end position="19"/>
    </location>
</feature>
<dbReference type="InterPro" id="IPR036465">
    <property type="entry name" value="vWFA_dom_sf"/>
</dbReference>
<dbReference type="Proteomes" id="UP000192738">
    <property type="component" value="Unassembled WGS sequence"/>
</dbReference>
<evidence type="ECO:0000313" key="4">
    <source>
        <dbReference type="Proteomes" id="UP000192738"/>
    </source>
</evidence>
<evidence type="ECO:0000313" key="3">
    <source>
        <dbReference type="EMBL" id="SMD09209.1"/>
    </source>
</evidence>
<sequence>MKRLFIILFLVCFITTTWAAPLSFVDKVKQAAIAMEINANGMPVEDLLALLSEQSGIRILAVPEVAGRKIDLKVTARETLEQVLSALSKNYQLTYRLNEKRNAIIVFPAPYHDESYKLPSSSVMSRANLFDEWQLRVSMAPGVVGPYQHGGSFDTEEYKRSYDNQYQEVASSPVSVLATDVDTAAYSNVRRFLNSGKLPPPDAVRTEEMLNYFAHDYPQPDGEHPISVTTEVSACPWQPGHQLVLIGLQGKNFGAEELPPSNLVFLIDVSGSMAEPNKLPLLQTSFKMLVKQLREEDTVSIVVYAGQAGVVLEPTSGRERTKIDKAIDSLKAGGSTAGGEGIQLAYQIARENFRRDGNNRVILATDGDFNVGVSSEGELTQLIEERRNDGIFLSVIGVGTGNIKDNKMEALADKGNGMYAYLDNAQEAAKVMVGQLASTLYTIAKDVKVQVEFNPLQVKYYRLIGYENRIQDKRDFRDDKKDAGDMGAGHSVTVLYEVIPANSQEVVGTVEPLLYQRSEPVPSEDLLQVKVRYKKPAESASILIAKHVGTDETVEGSSARFRFAAAVAEYALLLRNSEFKGQSSYPQVLEMASGAKGRDNEGYRGEFIRLVEISQLLDER</sequence>
<feature type="chain" id="PRO_5010713427" evidence="1">
    <location>
        <begin position="20"/>
        <end position="620"/>
    </location>
</feature>
<dbReference type="STRING" id="112901.SAMN04488500_12454"/>
<name>A0A1W2EHL8_9FIRM</name>
<dbReference type="Pfam" id="PF00092">
    <property type="entry name" value="VWA"/>
    <property type="match status" value="1"/>
</dbReference>
<evidence type="ECO:0000256" key="1">
    <source>
        <dbReference type="SAM" id="SignalP"/>
    </source>
</evidence>
<gene>
    <name evidence="3" type="ORF">SAMN04488500_12454</name>
</gene>
<dbReference type="Gene3D" id="3.40.50.410">
    <property type="entry name" value="von Willebrand factor, type A domain"/>
    <property type="match status" value="1"/>
</dbReference>
<dbReference type="SMART" id="SM00327">
    <property type="entry name" value="VWA"/>
    <property type="match status" value="1"/>
</dbReference>
<keyword evidence="4" id="KW-1185">Reference proteome</keyword>
<dbReference type="AlphaFoldDB" id="A0A1W2EHL8"/>
<reference evidence="3 4" key="1">
    <citation type="submission" date="2017-04" db="EMBL/GenBank/DDBJ databases">
        <authorList>
            <person name="Afonso C.L."/>
            <person name="Miller P.J."/>
            <person name="Scott M.A."/>
            <person name="Spackman E."/>
            <person name="Goraichik I."/>
            <person name="Dimitrov K.M."/>
            <person name="Suarez D.L."/>
            <person name="Swayne D.E."/>
        </authorList>
    </citation>
    <scope>NUCLEOTIDE SEQUENCE [LARGE SCALE GENOMIC DNA]</scope>
    <source>
        <strain evidence="3 4">DSM 5090</strain>
    </source>
</reference>
<dbReference type="InterPro" id="IPR002035">
    <property type="entry name" value="VWF_A"/>
</dbReference>
<evidence type="ECO:0000259" key="2">
    <source>
        <dbReference type="PROSITE" id="PS50234"/>
    </source>
</evidence>
<dbReference type="RefSeq" id="WP_217806008.1">
    <property type="nucleotide sequence ID" value="NZ_CP155572.1"/>
</dbReference>
<accession>A0A1W2EHL8</accession>
<dbReference type="SUPFAM" id="SSF53300">
    <property type="entry name" value="vWA-like"/>
    <property type="match status" value="1"/>
</dbReference>
<dbReference type="PANTHER" id="PTHR10579:SF43">
    <property type="entry name" value="ZINC FINGER (C3HC4-TYPE RING FINGER) FAMILY PROTEIN"/>
    <property type="match status" value="1"/>
</dbReference>
<dbReference type="InterPro" id="IPR051266">
    <property type="entry name" value="CLCR"/>
</dbReference>
<dbReference type="PANTHER" id="PTHR10579">
    <property type="entry name" value="CALCIUM-ACTIVATED CHLORIDE CHANNEL REGULATOR"/>
    <property type="match status" value="1"/>
</dbReference>
<dbReference type="InterPro" id="IPR022156">
    <property type="entry name" value="Uncharacterised_YfbK_N"/>
</dbReference>
<dbReference type="PROSITE" id="PS50234">
    <property type="entry name" value="VWFA"/>
    <property type="match status" value="1"/>
</dbReference>
<dbReference type="InterPro" id="IPR021908">
    <property type="entry name" value="YfbK_C"/>
</dbReference>